<dbReference type="Pfam" id="PF00249">
    <property type="entry name" value="Myb_DNA-binding"/>
    <property type="match status" value="2"/>
</dbReference>
<dbReference type="eggNOG" id="KOG0048">
    <property type="taxonomic scope" value="Eukaryota"/>
</dbReference>
<dbReference type="GO" id="GO:0000981">
    <property type="term" value="F:DNA-binding transcription factor activity, RNA polymerase II-specific"/>
    <property type="evidence" value="ECO:0000318"/>
    <property type="project" value="GO_Central"/>
</dbReference>
<accession>A2FBS6</accession>
<dbReference type="PROSITE" id="PS50090">
    <property type="entry name" value="MYB_LIKE"/>
    <property type="match status" value="2"/>
</dbReference>
<reference evidence="4" key="2">
    <citation type="journal article" date="2007" name="Science">
        <title>Draft genome sequence of the sexually transmitted pathogen Trichomonas vaginalis.</title>
        <authorList>
            <person name="Carlton J.M."/>
            <person name="Hirt R.P."/>
            <person name="Silva J.C."/>
            <person name="Delcher A.L."/>
            <person name="Schatz M."/>
            <person name="Zhao Q."/>
            <person name="Wortman J.R."/>
            <person name="Bidwell S.L."/>
            <person name="Alsmark U.C.M."/>
            <person name="Besteiro S."/>
            <person name="Sicheritz-Ponten T."/>
            <person name="Noel C.J."/>
            <person name="Dacks J.B."/>
            <person name="Foster P.G."/>
            <person name="Simillion C."/>
            <person name="Van de Peer Y."/>
            <person name="Miranda-Saavedra D."/>
            <person name="Barton G.J."/>
            <person name="Westrop G.D."/>
            <person name="Mueller S."/>
            <person name="Dessi D."/>
            <person name="Fiori P.L."/>
            <person name="Ren Q."/>
            <person name="Paulsen I."/>
            <person name="Zhang H."/>
            <person name="Bastida-Corcuera F.D."/>
            <person name="Simoes-Barbosa A."/>
            <person name="Brown M.T."/>
            <person name="Hayes R.D."/>
            <person name="Mukherjee M."/>
            <person name="Okumura C.Y."/>
            <person name="Schneider R."/>
            <person name="Smith A.J."/>
            <person name="Vanacova S."/>
            <person name="Villalvazo M."/>
            <person name="Haas B.J."/>
            <person name="Pertea M."/>
            <person name="Feldblyum T.V."/>
            <person name="Utterback T.R."/>
            <person name="Shu C.L."/>
            <person name="Osoegawa K."/>
            <person name="de Jong P.J."/>
            <person name="Hrdy I."/>
            <person name="Horvathova L."/>
            <person name="Zubacova Z."/>
            <person name="Dolezal P."/>
            <person name="Malik S.B."/>
            <person name="Logsdon J.M. Jr."/>
            <person name="Henze K."/>
            <person name="Gupta A."/>
            <person name="Wang C.C."/>
            <person name="Dunne R.L."/>
            <person name="Upcroft J.A."/>
            <person name="Upcroft P."/>
            <person name="White O."/>
            <person name="Salzberg S.L."/>
            <person name="Tang P."/>
            <person name="Chiu C.-H."/>
            <person name="Lee Y.-S."/>
            <person name="Embley T.M."/>
            <person name="Coombs G.H."/>
            <person name="Mottram J.C."/>
            <person name="Tachezy J."/>
            <person name="Fraser-Liggett C.M."/>
            <person name="Johnson P.J."/>
        </authorList>
    </citation>
    <scope>NUCLEOTIDE SEQUENCE [LARGE SCALE GENOMIC DNA]</scope>
    <source>
        <strain evidence="4">G3</strain>
    </source>
</reference>
<feature type="compositionally biased region" description="Basic residues" evidence="1">
    <location>
        <begin position="1"/>
        <end position="11"/>
    </location>
</feature>
<dbReference type="EMBL" id="DS113707">
    <property type="protein sequence ID" value="EAX97626.1"/>
    <property type="molecule type" value="Genomic_DNA"/>
</dbReference>
<dbReference type="Proteomes" id="UP000001542">
    <property type="component" value="Unassembled WGS sequence"/>
</dbReference>
<evidence type="ECO:0000256" key="1">
    <source>
        <dbReference type="SAM" id="MobiDB-lite"/>
    </source>
</evidence>
<dbReference type="AlphaFoldDB" id="A2FBS6"/>
<dbReference type="InParanoid" id="A2FBS6"/>
<dbReference type="CDD" id="cd00167">
    <property type="entry name" value="SANT"/>
    <property type="match status" value="2"/>
</dbReference>
<dbReference type="InterPro" id="IPR017930">
    <property type="entry name" value="Myb_dom"/>
</dbReference>
<evidence type="ECO:0000313" key="4">
    <source>
        <dbReference type="EMBL" id="EAX97626.1"/>
    </source>
</evidence>
<dbReference type="OrthoDB" id="2143914at2759"/>
<dbReference type="VEuPathDB" id="TrichDB:TVAGG3_0642950"/>
<dbReference type="STRING" id="5722.A2FBS6"/>
<dbReference type="GO" id="GO:0006355">
    <property type="term" value="P:regulation of DNA-templated transcription"/>
    <property type="evidence" value="ECO:0000318"/>
    <property type="project" value="GO_Central"/>
</dbReference>
<organism evidence="4 5">
    <name type="scientific">Trichomonas vaginalis (strain ATCC PRA-98 / G3)</name>
    <dbReference type="NCBI Taxonomy" id="412133"/>
    <lineage>
        <taxon>Eukaryota</taxon>
        <taxon>Metamonada</taxon>
        <taxon>Parabasalia</taxon>
        <taxon>Trichomonadida</taxon>
        <taxon>Trichomonadidae</taxon>
        <taxon>Trichomonas</taxon>
    </lineage>
</organism>
<dbReference type="PROSITE" id="PS51294">
    <property type="entry name" value="HTH_MYB"/>
    <property type="match status" value="2"/>
</dbReference>
<dbReference type="SUPFAM" id="SSF46689">
    <property type="entry name" value="Homeodomain-like"/>
    <property type="match status" value="1"/>
</dbReference>
<feature type="domain" description="HTH myb-type" evidence="3">
    <location>
        <begin position="11"/>
        <end position="66"/>
    </location>
</feature>
<keyword evidence="5" id="KW-1185">Reference proteome</keyword>
<reference evidence="4" key="1">
    <citation type="submission" date="2006-10" db="EMBL/GenBank/DDBJ databases">
        <authorList>
            <person name="Amadeo P."/>
            <person name="Zhao Q."/>
            <person name="Wortman J."/>
            <person name="Fraser-Liggett C."/>
            <person name="Carlton J."/>
        </authorList>
    </citation>
    <scope>NUCLEOTIDE SEQUENCE</scope>
    <source>
        <strain evidence="4">G3</strain>
    </source>
</reference>
<dbReference type="SMART" id="SM00717">
    <property type="entry name" value="SANT"/>
    <property type="match status" value="2"/>
</dbReference>
<dbReference type="InterPro" id="IPR001005">
    <property type="entry name" value="SANT/Myb"/>
</dbReference>
<feature type="domain" description="HTH myb-type" evidence="3">
    <location>
        <begin position="71"/>
        <end position="117"/>
    </location>
</feature>
<dbReference type="InterPro" id="IPR050560">
    <property type="entry name" value="MYB_TF"/>
</dbReference>
<gene>
    <name evidence="4" type="ORF">TVAG_382500</name>
</gene>
<protein>
    <submittedName>
        <fullName evidence="4">Myb-like DNA-binding domain containing protein</fullName>
    </submittedName>
</protein>
<dbReference type="KEGG" id="tva:4755415"/>
<feature type="domain" description="Myb-like" evidence="2">
    <location>
        <begin position="63"/>
        <end position="108"/>
    </location>
</feature>
<evidence type="ECO:0000259" key="2">
    <source>
        <dbReference type="PROSITE" id="PS50090"/>
    </source>
</evidence>
<dbReference type="PANTHER" id="PTHR45614:SF69">
    <property type="entry name" value="CHROMOSOME UNDETERMINED SCAFFOLD_38, WHOLE GENOME SHOTGUN SEQUENCE"/>
    <property type="match status" value="1"/>
</dbReference>
<dbReference type="PANTHER" id="PTHR45614">
    <property type="entry name" value="MYB PROTEIN-RELATED"/>
    <property type="match status" value="1"/>
</dbReference>
<dbReference type="VEuPathDB" id="TrichDB:TVAG_382500"/>
<dbReference type="SMR" id="A2FBS6"/>
<feature type="compositionally biased region" description="Basic and acidic residues" evidence="1">
    <location>
        <begin position="12"/>
        <end position="24"/>
    </location>
</feature>
<dbReference type="GO" id="GO:0000978">
    <property type="term" value="F:RNA polymerase II cis-regulatory region sequence-specific DNA binding"/>
    <property type="evidence" value="ECO:0000318"/>
    <property type="project" value="GO_Central"/>
</dbReference>
<dbReference type="GO" id="GO:0005634">
    <property type="term" value="C:nucleus"/>
    <property type="evidence" value="ECO:0000318"/>
    <property type="project" value="GO_Central"/>
</dbReference>
<dbReference type="InterPro" id="IPR009057">
    <property type="entry name" value="Homeodomain-like_sf"/>
</dbReference>
<feature type="domain" description="Myb-like" evidence="2">
    <location>
        <begin position="11"/>
        <end position="62"/>
    </location>
</feature>
<proteinExistence type="predicted"/>
<evidence type="ECO:0000313" key="5">
    <source>
        <dbReference type="Proteomes" id="UP000001542"/>
    </source>
</evidence>
<sequence>MEDNKAHKKTHEKSSHVKFTPEEDKKLKEIVDQVGTSSWPNVAKYLKGRSSRQCRDRWNHYLSPTANLAEWTPQDEELLLTLYRQYGTKWAFISTHFPGRTAACVRTHCCRLQRMIERTASRPQHHTQQVQQSPITMVNIVPDYGQVVPQTYIPQQVPQLIPQRNSYSATPLPSIYQLILYIAVVYYLRSIRITTCL</sequence>
<name>A2FBS6_TRIV3</name>
<keyword evidence="4" id="KW-0238">DNA-binding</keyword>
<dbReference type="Gene3D" id="1.10.10.60">
    <property type="entry name" value="Homeodomain-like"/>
    <property type="match status" value="2"/>
</dbReference>
<evidence type="ECO:0000259" key="3">
    <source>
        <dbReference type="PROSITE" id="PS51294"/>
    </source>
</evidence>
<dbReference type="RefSeq" id="XP_001310556.1">
    <property type="nucleotide sequence ID" value="XM_001310555.1"/>
</dbReference>
<feature type="region of interest" description="Disordered" evidence="1">
    <location>
        <begin position="1"/>
        <end position="24"/>
    </location>
</feature>